<dbReference type="SUPFAM" id="SSF49562">
    <property type="entry name" value="C2 domain (Calcium/lipid-binding domain, CaLB)"/>
    <property type="match status" value="2"/>
</dbReference>
<dbReference type="InterPro" id="IPR035892">
    <property type="entry name" value="C2_domain_sf"/>
</dbReference>
<dbReference type="InterPro" id="IPR032362">
    <property type="entry name" value="Ferlin_C"/>
</dbReference>
<comment type="caution">
    <text evidence="9">The sequence shown here is derived from an EMBL/GenBank/DDBJ whole genome shotgun (WGS) entry which is preliminary data.</text>
</comment>
<dbReference type="PROSITE" id="PS50004">
    <property type="entry name" value="C2"/>
    <property type="match status" value="1"/>
</dbReference>
<dbReference type="EMBL" id="CAXKWB010001162">
    <property type="protein sequence ID" value="CAL4063510.1"/>
    <property type="molecule type" value="Genomic_DNA"/>
</dbReference>
<keyword evidence="3" id="KW-0677">Repeat</keyword>
<keyword evidence="10" id="KW-1185">Reference proteome</keyword>
<proteinExistence type="predicted"/>
<dbReference type="GO" id="GO:0061025">
    <property type="term" value="P:membrane fusion"/>
    <property type="evidence" value="ECO:0007669"/>
    <property type="project" value="TreeGrafter"/>
</dbReference>
<dbReference type="PANTHER" id="PTHR12546">
    <property type="entry name" value="FER-1-LIKE"/>
    <property type="match status" value="1"/>
</dbReference>
<feature type="non-terminal residue" evidence="9">
    <location>
        <position position="1"/>
    </location>
</feature>
<evidence type="ECO:0000256" key="3">
    <source>
        <dbReference type="ARBA" id="ARBA00022737"/>
    </source>
</evidence>
<dbReference type="InterPro" id="IPR055072">
    <property type="entry name" value="Ferlin_DSRM"/>
</dbReference>
<dbReference type="Pfam" id="PF16165">
    <property type="entry name" value="Ferlin_C"/>
    <property type="match status" value="1"/>
</dbReference>
<dbReference type="Proteomes" id="UP001497623">
    <property type="component" value="Unassembled WGS sequence"/>
</dbReference>
<dbReference type="GO" id="GO:0016020">
    <property type="term" value="C:membrane"/>
    <property type="evidence" value="ECO:0007669"/>
    <property type="project" value="UniProtKB-SubCell"/>
</dbReference>
<dbReference type="InterPro" id="IPR037724">
    <property type="entry name" value="C2E_Ferlin"/>
</dbReference>
<dbReference type="InterPro" id="IPR037721">
    <property type="entry name" value="Ferlin"/>
</dbReference>
<keyword evidence="5 7" id="KW-0472">Membrane</keyword>
<organism evidence="9 10">
    <name type="scientific">Meganyctiphanes norvegica</name>
    <name type="common">Northern krill</name>
    <name type="synonym">Thysanopoda norvegica</name>
    <dbReference type="NCBI Taxonomy" id="48144"/>
    <lineage>
        <taxon>Eukaryota</taxon>
        <taxon>Metazoa</taxon>
        <taxon>Ecdysozoa</taxon>
        <taxon>Arthropoda</taxon>
        <taxon>Crustacea</taxon>
        <taxon>Multicrustacea</taxon>
        <taxon>Malacostraca</taxon>
        <taxon>Eumalacostraca</taxon>
        <taxon>Eucarida</taxon>
        <taxon>Euphausiacea</taxon>
        <taxon>Euphausiidae</taxon>
        <taxon>Meganyctiphanes</taxon>
    </lineage>
</organism>
<evidence type="ECO:0000256" key="6">
    <source>
        <dbReference type="SAM" id="MobiDB-lite"/>
    </source>
</evidence>
<protein>
    <recommendedName>
        <fullName evidence="8">C2 domain-containing protein</fullName>
    </recommendedName>
</protein>
<evidence type="ECO:0000256" key="4">
    <source>
        <dbReference type="ARBA" id="ARBA00022989"/>
    </source>
</evidence>
<dbReference type="AlphaFoldDB" id="A0AAV2PQG7"/>
<dbReference type="InterPro" id="IPR000008">
    <property type="entry name" value="C2_dom"/>
</dbReference>
<evidence type="ECO:0000256" key="2">
    <source>
        <dbReference type="ARBA" id="ARBA00022692"/>
    </source>
</evidence>
<evidence type="ECO:0000313" key="10">
    <source>
        <dbReference type="Proteomes" id="UP001497623"/>
    </source>
</evidence>
<name>A0AAV2PQG7_MEGNR</name>
<dbReference type="PANTHER" id="PTHR12546:SF33">
    <property type="entry name" value="SPERM VESICLE FUSION PROTEIN FER-1"/>
    <property type="match status" value="1"/>
</dbReference>
<feature type="transmembrane region" description="Helical" evidence="7">
    <location>
        <begin position="670"/>
        <end position="692"/>
    </location>
</feature>
<feature type="region of interest" description="Disordered" evidence="6">
    <location>
        <begin position="622"/>
        <end position="643"/>
    </location>
</feature>
<dbReference type="SMART" id="SM00239">
    <property type="entry name" value="C2"/>
    <property type="match status" value="1"/>
</dbReference>
<feature type="domain" description="C2" evidence="8">
    <location>
        <begin position="170"/>
        <end position="290"/>
    </location>
</feature>
<evidence type="ECO:0000256" key="5">
    <source>
        <dbReference type="ARBA" id="ARBA00023136"/>
    </source>
</evidence>
<gene>
    <name evidence="9" type="ORF">MNOR_LOCUS3410</name>
</gene>
<evidence type="ECO:0000256" key="7">
    <source>
        <dbReference type="SAM" id="Phobius"/>
    </source>
</evidence>
<evidence type="ECO:0000259" key="8">
    <source>
        <dbReference type="PROSITE" id="PS50004"/>
    </source>
</evidence>
<dbReference type="PRINTS" id="PR00360">
    <property type="entry name" value="C2DOMAIN"/>
</dbReference>
<evidence type="ECO:0000256" key="1">
    <source>
        <dbReference type="ARBA" id="ARBA00004167"/>
    </source>
</evidence>
<keyword evidence="4 7" id="KW-1133">Transmembrane helix</keyword>
<dbReference type="CDD" id="cd04037">
    <property type="entry name" value="C2E_Ferlin"/>
    <property type="match status" value="1"/>
</dbReference>
<keyword evidence="2 7" id="KW-0812">Transmembrane</keyword>
<accession>A0AAV2PQG7</accession>
<dbReference type="Pfam" id="PF22901">
    <property type="entry name" value="dsrm_Ferlin"/>
    <property type="match status" value="1"/>
</dbReference>
<sequence>RQKLLLASMTSLNLLKTGNDKKDCAVEGDLDDDEDSELKRLVTVMDGITHKMKTNKKVPDVNSATAAQFPHRPILNDLQSSREPGTVDVDIDWWSKFYASNNELDRCGSYLKKGYQIMKVCSGNLETEPEYEGFKDLVETLPLFRGRGDQQQEVGQFKGAFKIYPLNSESGGEPPMVLDGFPSPAPQEVVARVYIIQGKDIAPKDAGGSSDPYVMVKLGKNSKSSVKEFRPNTLNPVFGHVFELSGSLPLHKDLVIQVWDHDYGTSNDLIGETTIDLENRFLSRHRATCGLPVQYHVSGPNAWRDVELPTEILNKEANMRHLNVPVWHTDPLSLTLAGTNYSIKQFESEDCILPPTLGDSRERLALHVLHKALSLVPEHVETRTLQHPARPGMEQGKLQLWVDIFPSKTTLPQQVSIIPRNPTKYVLRVVVYNVYDTPLQESNIAGEQMSDVYVKTWMQGTNDVQKTDIHYRCMDGDANFNWRMVYNFEMLEAEQYMAAEKRRKKKGSKSAIDRKLIELFIGLMNKMFIFALNLREMTLDLCSLPKPARSKASVTMDQMPNLSHHDGNTAVVNIDDKTDIINLFEAKRVYGFYPFIHTREGIEGDVEIAGKIEMELEVLTEEESKTRPAGHGRDEPNMNPKLKDPDRPATSFLWFTSPFKSFRHIIWKNYKWYCITLVVLVFLFLFLFLFLYSLPGATMDYLIGVD</sequence>
<feature type="non-terminal residue" evidence="9">
    <location>
        <position position="706"/>
    </location>
</feature>
<reference evidence="9 10" key="1">
    <citation type="submission" date="2024-05" db="EMBL/GenBank/DDBJ databases">
        <authorList>
            <person name="Wallberg A."/>
        </authorList>
    </citation>
    <scope>NUCLEOTIDE SEQUENCE [LARGE SCALE GENOMIC DNA]</scope>
</reference>
<evidence type="ECO:0000313" key="9">
    <source>
        <dbReference type="EMBL" id="CAL4063510.1"/>
    </source>
</evidence>
<dbReference type="Gene3D" id="2.60.40.150">
    <property type="entry name" value="C2 domain"/>
    <property type="match status" value="2"/>
</dbReference>
<comment type="subcellular location">
    <subcellularLocation>
        <location evidence="1">Membrane</location>
        <topology evidence="1">Single-pass membrane protein</topology>
    </subcellularLocation>
</comment>
<dbReference type="GO" id="GO:0007009">
    <property type="term" value="P:plasma membrane organization"/>
    <property type="evidence" value="ECO:0007669"/>
    <property type="project" value="TreeGrafter"/>
</dbReference>